<evidence type="ECO:0000313" key="3">
    <source>
        <dbReference type="Proteomes" id="UP000253729"/>
    </source>
</evidence>
<keyword evidence="1" id="KW-0472">Membrane</keyword>
<feature type="transmembrane region" description="Helical" evidence="1">
    <location>
        <begin position="35"/>
        <end position="53"/>
    </location>
</feature>
<proteinExistence type="predicted"/>
<dbReference type="GeneID" id="38136528"/>
<evidence type="ECO:0000313" key="2">
    <source>
        <dbReference type="EMBL" id="RDH27523.1"/>
    </source>
</evidence>
<dbReference type="Proteomes" id="UP000253729">
    <property type="component" value="Unassembled WGS sequence"/>
</dbReference>
<protein>
    <submittedName>
        <fullName evidence="2">Uncharacterized protein</fullName>
    </submittedName>
</protein>
<dbReference type="RefSeq" id="XP_026620545.1">
    <property type="nucleotide sequence ID" value="XM_026768172.1"/>
</dbReference>
<dbReference type="AlphaFoldDB" id="A0A3F3PL26"/>
<accession>A0A3F3PL26</accession>
<keyword evidence="3" id="KW-1185">Reference proteome</keyword>
<name>A0A3F3PL26_9EURO</name>
<evidence type="ECO:0000256" key="1">
    <source>
        <dbReference type="SAM" id="Phobius"/>
    </source>
</evidence>
<keyword evidence="1" id="KW-0812">Transmembrane</keyword>
<dbReference type="EMBL" id="KZ852088">
    <property type="protein sequence ID" value="RDH27523.1"/>
    <property type="molecule type" value="Genomic_DNA"/>
</dbReference>
<sequence length="55" mass="6541">MLLRHLSHPCWLVAIDISFWSTWQKSVPTYMLTDLYVVYYFNMGGNIACRLILMK</sequence>
<reference evidence="2 3" key="1">
    <citation type="submission" date="2018-07" db="EMBL/GenBank/DDBJ databases">
        <title>The genomes of Aspergillus section Nigri reveals drivers in fungal speciation.</title>
        <authorList>
            <consortium name="DOE Joint Genome Institute"/>
            <person name="Vesth T.C."/>
            <person name="Nybo J."/>
            <person name="Theobald S."/>
            <person name="Brandl J."/>
            <person name="Frisvad J.C."/>
            <person name="Nielsen K.F."/>
            <person name="Lyhne E.K."/>
            <person name="Kogle M.E."/>
            <person name="Kuo A."/>
            <person name="Riley R."/>
            <person name="Clum A."/>
            <person name="Nolan M."/>
            <person name="Lipzen A."/>
            <person name="Salamov A."/>
            <person name="Henrissat B."/>
            <person name="Wiebenga A."/>
            <person name="De vries R.P."/>
            <person name="Grigoriev I.V."/>
            <person name="Mortensen U.H."/>
            <person name="Andersen M.R."/>
            <person name="Baker S.E."/>
        </authorList>
    </citation>
    <scope>NUCLEOTIDE SEQUENCE [LARGE SCALE GENOMIC DNA]</scope>
    <source>
        <strain evidence="2 3">CBS 139.54b</strain>
    </source>
</reference>
<organism evidence="2 3">
    <name type="scientific">Aspergillus welwitschiae</name>
    <dbReference type="NCBI Taxonomy" id="1341132"/>
    <lineage>
        <taxon>Eukaryota</taxon>
        <taxon>Fungi</taxon>
        <taxon>Dikarya</taxon>
        <taxon>Ascomycota</taxon>
        <taxon>Pezizomycotina</taxon>
        <taxon>Eurotiomycetes</taxon>
        <taxon>Eurotiomycetidae</taxon>
        <taxon>Eurotiales</taxon>
        <taxon>Aspergillaceae</taxon>
        <taxon>Aspergillus</taxon>
        <taxon>Aspergillus subgen. Circumdati</taxon>
    </lineage>
</organism>
<keyword evidence="1" id="KW-1133">Transmembrane helix</keyword>
<gene>
    <name evidence="2" type="ORF">BDQ94DRAFT_153685</name>
</gene>